<keyword evidence="2" id="KW-1133">Transmembrane helix</keyword>
<protein>
    <submittedName>
        <fullName evidence="3">Uncharacterized protein</fullName>
    </submittedName>
</protein>
<dbReference type="EMBL" id="WUFV01000034">
    <property type="protein sequence ID" value="NEK19877.1"/>
    <property type="molecule type" value="Genomic_DNA"/>
</dbReference>
<dbReference type="RefSeq" id="WP_164049985.1">
    <property type="nucleotide sequence ID" value="NZ_WUFV01000034.1"/>
</dbReference>
<accession>A0A7K3VTD0</accession>
<comment type="caution">
    <text evidence="3">The sequence shown here is derived from an EMBL/GenBank/DDBJ whole genome shotgun (WGS) entry which is preliminary data.</text>
</comment>
<feature type="transmembrane region" description="Helical" evidence="2">
    <location>
        <begin position="41"/>
        <end position="63"/>
    </location>
</feature>
<evidence type="ECO:0000256" key="1">
    <source>
        <dbReference type="SAM" id="Coils"/>
    </source>
</evidence>
<evidence type="ECO:0000256" key="2">
    <source>
        <dbReference type="SAM" id="Phobius"/>
    </source>
</evidence>
<dbReference type="Proteomes" id="UP000471705">
    <property type="component" value="Unassembled WGS sequence"/>
</dbReference>
<keyword evidence="2" id="KW-0812">Transmembrane</keyword>
<feature type="coiled-coil region" evidence="1">
    <location>
        <begin position="72"/>
        <end position="99"/>
    </location>
</feature>
<keyword evidence="1" id="KW-0175">Coiled coil</keyword>
<evidence type="ECO:0000313" key="4">
    <source>
        <dbReference type="Proteomes" id="UP000471705"/>
    </source>
</evidence>
<name>A0A7K3VTD0_RHILE</name>
<keyword evidence="2" id="KW-0472">Membrane</keyword>
<gene>
    <name evidence="3" type="ORF">GR257_34505</name>
</gene>
<dbReference type="AlphaFoldDB" id="A0A7K3VTD0"/>
<sequence length="125" mass="14412">MSAIKRIETGIENLVFWWCVISHLAFWGLLAFKLYLQGWQWLLAGDAGLMILAIFAFYTMFMLSMASPNHALKDIQDKLDRMQRNHDQQLEAMGALRRETETMMRVIESAVDDVDRKVSRQAASS</sequence>
<organism evidence="3 4">
    <name type="scientific">Rhizobium leguminosarum</name>
    <dbReference type="NCBI Taxonomy" id="384"/>
    <lineage>
        <taxon>Bacteria</taxon>
        <taxon>Pseudomonadati</taxon>
        <taxon>Pseudomonadota</taxon>
        <taxon>Alphaproteobacteria</taxon>
        <taxon>Hyphomicrobiales</taxon>
        <taxon>Rhizobiaceae</taxon>
        <taxon>Rhizobium/Agrobacterium group</taxon>
        <taxon>Rhizobium</taxon>
    </lineage>
</organism>
<reference evidence="3 4" key="1">
    <citation type="submission" date="2019-12" db="EMBL/GenBank/DDBJ databases">
        <title>Rhizobium genotypes associated with high levels of biological nitrogen fixation by grain legumes in a temperate-maritime cropping system.</title>
        <authorList>
            <person name="Maluk M."/>
            <person name="Francesc Ferrando Molina F."/>
            <person name="Lopez Del Egido L."/>
            <person name="Lafos M."/>
            <person name="Langarica-Fuentes A."/>
            <person name="Gebre Yohannes G."/>
            <person name="Young M.W."/>
            <person name="Martin P."/>
            <person name="Gantlett R."/>
            <person name="Kenicer G."/>
            <person name="Hawes C."/>
            <person name="Begg G.S."/>
            <person name="Quilliam R.S."/>
            <person name="Squire G.R."/>
            <person name="Poole P.S."/>
            <person name="Young P.W."/>
            <person name="Iannetta P.M."/>
            <person name="James E.K."/>
        </authorList>
    </citation>
    <scope>NUCLEOTIDE SEQUENCE [LARGE SCALE GENOMIC DNA]</scope>
    <source>
        <strain evidence="3 4">JHI54</strain>
    </source>
</reference>
<feature type="transmembrane region" description="Helical" evidence="2">
    <location>
        <begin position="14"/>
        <end position="35"/>
    </location>
</feature>
<proteinExistence type="predicted"/>
<evidence type="ECO:0000313" key="3">
    <source>
        <dbReference type="EMBL" id="NEK19877.1"/>
    </source>
</evidence>